<dbReference type="Gene3D" id="3.30.420.10">
    <property type="entry name" value="Ribonuclease H-like superfamily/Ribonuclease H"/>
    <property type="match status" value="1"/>
</dbReference>
<dbReference type="AlphaFoldDB" id="A0AAD7YW69"/>
<evidence type="ECO:0008006" key="3">
    <source>
        <dbReference type="Google" id="ProtNLM"/>
    </source>
</evidence>
<reference evidence="1" key="1">
    <citation type="submission" date="2023-03" db="EMBL/GenBank/DDBJ databases">
        <title>Chromosome-level genomes of two armyworms, Mythimna separata and Mythimna loreyi, provide insights into the biosynthesis and reception of sex pheromones.</title>
        <authorList>
            <person name="Zhao H."/>
        </authorList>
    </citation>
    <scope>NUCLEOTIDE SEQUENCE</scope>
    <source>
        <strain evidence="1">BeijingLab</strain>
        <tissue evidence="1">Pupa</tissue>
    </source>
</reference>
<organism evidence="1 2">
    <name type="scientific">Mythimna separata</name>
    <name type="common">Oriental armyworm</name>
    <name type="synonym">Pseudaletia separata</name>
    <dbReference type="NCBI Taxonomy" id="271217"/>
    <lineage>
        <taxon>Eukaryota</taxon>
        <taxon>Metazoa</taxon>
        <taxon>Ecdysozoa</taxon>
        <taxon>Arthropoda</taxon>
        <taxon>Hexapoda</taxon>
        <taxon>Insecta</taxon>
        <taxon>Pterygota</taxon>
        <taxon>Neoptera</taxon>
        <taxon>Endopterygota</taxon>
        <taxon>Lepidoptera</taxon>
        <taxon>Glossata</taxon>
        <taxon>Ditrysia</taxon>
        <taxon>Noctuoidea</taxon>
        <taxon>Noctuidae</taxon>
        <taxon>Noctuinae</taxon>
        <taxon>Hadenini</taxon>
        <taxon>Mythimna</taxon>
    </lineage>
</organism>
<protein>
    <recommendedName>
        <fullName evidence="3">Transposase</fullName>
    </recommendedName>
</protein>
<sequence length="358" mass="42057">MAFRYSNIQCTEMVRTLARCDDNVELACRVFNERHGTRVSARTMLGATQRLRDFGTFRPNTALDRGTNVRSTRLQENILDYFDEHPESSTREAAPLFDCSHMYVWRTLRADGEHPFHLRRCQELMPTDYLPRLQFCRWLLENWQRNIIWTDQSTFTRVGIYNQHNMHLWRHENPHACRVDSFQHRFSVNVWAGVVGTHILGPVFLPRLTGDTYLHFLQEILSQLLEEVPLSLLRRPVFYQHDGAPAHFTWNVRRHLDAEYGSHWIGRGGPIPWPPRSADLTPLDFFLWGRIKSLVYVNEATSVNDLKHKIELAFVKVKSETEVLNKLKINLRKRAIMCIEQGGGHFENLLKRGRRRSI</sequence>
<gene>
    <name evidence="1" type="ORF">PYW07_004689</name>
</gene>
<keyword evidence="2" id="KW-1185">Reference proteome</keyword>
<comment type="caution">
    <text evidence="1">The sequence shown here is derived from an EMBL/GenBank/DDBJ whole genome shotgun (WGS) entry which is preliminary data.</text>
</comment>
<dbReference type="Proteomes" id="UP001231518">
    <property type="component" value="Chromosome 16"/>
</dbReference>
<dbReference type="InterPro" id="IPR036397">
    <property type="entry name" value="RNaseH_sf"/>
</dbReference>
<accession>A0AAD7YW69</accession>
<name>A0AAD7YW69_MYTSE</name>
<dbReference type="PANTHER" id="PTHR47326:SF1">
    <property type="entry name" value="HTH PSQ-TYPE DOMAIN-CONTAINING PROTEIN"/>
    <property type="match status" value="1"/>
</dbReference>
<evidence type="ECO:0000313" key="1">
    <source>
        <dbReference type="EMBL" id="KAJ8731525.1"/>
    </source>
</evidence>
<dbReference type="PANTHER" id="PTHR47326">
    <property type="entry name" value="TRANSPOSABLE ELEMENT TC3 TRANSPOSASE-LIKE PROTEIN"/>
    <property type="match status" value="1"/>
</dbReference>
<dbReference type="EMBL" id="JARGEI010000005">
    <property type="protein sequence ID" value="KAJ8731525.1"/>
    <property type="molecule type" value="Genomic_DNA"/>
</dbReference>
<dbReference type="GO" id="GO:0003676">
    <property type="term" value="F:nucleic acid binding"/>
    <property type="evidence" value="ECO:0007669"/>
    <property type="project" value="InterPro"/>
</dbReference>
<proteinExistence type="predicted"/>
<evidence type="ECO:0000313" key="2">
    <source>
        <dbReference type="Proteomes" id="UP001231518"/>
    </source>
</evidence>